<dbReference type="AlphaFoldDB" id="A0A1B6MEQ5"/>
<proteinExistence type="inferred from homology"/>
<evidence type="ECO:0000256" key="1">
    <source>
        <dbReference type="ARBA" id="ARBA00004141"/>
    </source>
</evidence>
<dbReference type="Pfam" id="PF00858">
    <property type="entry name" value="ASC"/>
    <property type="match status" value="1"/>
</dbReference>
<comment type="subcellular location">
    <subcellularLocation>
        <location evidence="1">Membrane</location>
        <topology evidence="1">Multi-pass membrane protein</topology>
    </subcellularLocation>
</comment>
<keyword evidence="10 12" id="KW-0739">Sodium transport</keyword>
<keyword evidence="9" id="KW-0472">Membrane</keyword>
<evidence type="ECO:0000256" key="5">
    <source>
        <dbReference type="ARBA" id="ARBA00022692"/>
    </source>
</evidence>
<keyword evidence="11 12" id="KW-0407">Ion channel</keyword>
<sequence>TATPIWDIPFPAVTICSQNQVRPSDFDYSLYKTKIEQKLNLTQREREILQYIVMSCEHNSTESDLKTFTSDTLDQTYYDVWGYCEEMISMGWMSDDIKEPCRLMERVLTPAGACYTFNSLPREQLFGPIHKFINYWVYEVKSNKTEEVVWSPDQGYKDKRKFDSRPWRTAGGSYGQDVSFQLFLNTEDFDETCYFGGHGFQVTLHSPAELPTQSHPTAYVPTDQLAMIKVVPEIKKTKEELRKWDPKLRGC</sequence>
<keyword evidence="5 12" id="KW-0812">Transmembrane</keyword>
<evidence type="ECO:0000256" key="2">
    <source>
        <dbReference type="ARBA" id="ARBA00007193"/>
    </source>
</evidence>
<evidence type="ECO:0000256" key="7">
    <source>
        <dbReference type="ARBA" id="ARBA00023053"/>
    </source>
</evidence>
<evidence type="ECO:0000313" key="13">
    <source>
        <dbReference type="EMBL" id="JAT34437.1"/>
    </source>
</evidence>
<keyword evidence="6" id="KW-1133">Transmembrane helix</keyword>
<dbReference type="EMBL" id="GEBQ01005540">
    <property type="protein sequence ID" value="JAT34437.1"/>
    <property type="molecule type" value="Transcribed_RNA"/>
</dbReference>
<comment type="similarity">
    <text evidence="2 12">Belongs to the amiloride-sensitive sodium channel (TC 1.A.6) family.</text>
</comment>
<keyword evidence="7" id="KW-0915">Sodium</keyword>
<feature type="non-terminal residue" evidence="13">
    <location>
        <position position="251"/>
    </location>
</feature>
<dbReference type="InterPro" id="IPR001873">
    <property type="entry name" value="ENaC"/>
</dbReference>
<dbReference type="PANTHER" id="PTHR11690">
    <property type="entry name" value="AMILORIDE-SENSITIVE SODIUM CHANNEL-RELATED"/>
    <property type="match status" value="1"/>
</dbReference>
<gene>
    <name evidence="13" type="ORF">g.6113</name>
</gene>
<evidence type="ECO:0000256" key="12">
    <source>
        <dbReference type="RuleBase" id="RU000679"/>
    </source>
</evidence>
<dbReference type="PANTHER" id="PTHR11690:SF288">
    <property type="entry name" value="AMILORIDE-SENSITIVE NA+ CHANNEL-RELATED"/>
    <property type="match status" value="1"/>
</dbReference>
<reference evidence="13" key="1">
    <citation type="submission" date="2015-11" db="EMBL/GenBank/DDBJ databases">
        <title>De novo transcriptome assembly of four potential Pierce s Disease insect vectors from Arizona vineyards.</title>
        <authorList>
            <person name="Tassone E.E."/>
        </authorList>
    </citation>
    <scope>NUCLEOTIDE SEQUENCE</scope>
</reference>
<evidence type="ECO:0000256" key="9">
    <source>
        <dbReference type="ARBA" id="ARBA00023136"/>
    </source>
</evidence>
<keyword evidence="4 12" id="KW-0894">Sodium channel</keyword>
<accession>A0A1B6MEQ5</accession>
<organism evidence="13">
    <name type="scientific">Graphocephala atropunctata</name>
    <dbReference type="NCBI Taxonomy" id="36148"/>
    <lineage>
        <taxon>Eukaryota</taxon>
        <taxon>Metazoa</taxon>
        <taxon>Ecdysozoa</taxon>
        <taxon>Arthropoda</taxon>
        <taxon>Hexapoda</taxon>
        <taxon>Insecta</taxon>
        <taxon>Pterygota</taxon>
        <taxon>Neoptera</taxon>
        <taxon>Paraneoptera</taxon>
        <taxon>Hemiptera</taxon>
        <taxon>Auchenorrhyncha</taxon>
        <taxon>Membracoidea</taxon>
        <taxon>Cicadellidae</taxon>
        <taxon>Cicadellinae</taxon>
        <taxon>Cicadellini</taxon>
        <taxon>Graphocephala</taxon>
    </lineage>
</organism>
<name>A0A1B6MEQ5_9HEMI</name>
<protein>
    <submittedName>
        <fullName evidence="13">Uncharacterized protein</fullName>
    </submittedName>
</protein>
<dbReference type="GO" id="GO:0005886">
    <property type="term" value="C:plasma membrane"/>
    <property type="evidence" value="ECO:0007669"/>
    <property type="project" value="TreeGrafter"/>
</dbReference>
<dbReference type="Gene3D" id="2.60.470.10">
    <property type="entry name" value="Acid-sensing ion channels like domains"/>
    <property type="match status" value="1"/>
</dbReference>
<dbReference type="GO" id="GO:0015280">
    <property type="term" value="F:ligand-gated sodium channel activity"/>
    <property type="evidence" value="ECO:0007669"/>
    <property type="project" value="TreeGrafter"/>
</dbReference>
<evidence type="ECO:0000256" key="4">
    <source>
        <dbReference type="ARBA" id="ARBA00022461"/>
    </source>
</evidence>
<evidence type="ECO:0000256" key="10">
    <source>
        <dbReference type="ARBA" id="ARBA00023201"/>
    </source>
</evidence>
<evidence type="ECO:0000256" key="8">
    <source>
        <dbReference type="ARBA" id="ARBA00023065"/>
    </source>
</evidence>
<evidence type="ECO:0000256" key="6">
    <source>
        <dbReference type="ARBA" id="ARBA00022989"/>
    </source>
</evidence>
<feature type="non-terminal residue" evidence="13">
    <location>
        <position position="1"/>
    </location>
</feature>
<evidence type="ECO:0000256" key="11">
    <source>
        <dbReference type="ARBA" id="ARBA00023303"/>
    </source>
</evidence>
<evidence type="ECO:0000256" key="3">
    <source>
        <dbReference type="ARBA" id="ARBA00022448"/>
    </source>
</evidence>
<keyword evidence="8 12" id="KW-0406">Ion transport</keyword>
<keyword evidence="3 12" id="KW-0813">Transport</keyword>